<keyword evidence="1 2" id="KW-0694">RNA-binding</keyword>
<keyword evidence="4" id="KW-1185">Reference proteome</keyword>
<feature type="domain" description="DRBM" evidence="3">
    <location>
        <begin position="113"/>
        <end position="180"/>
    </location>
</feature>
<dbReference type="WBParaSite" id="Pan_g583.t1">
    <property type="protein sequence ID" value="Pan_g583.t1"/>
    <property type="gene ID" value="Pan_g583"/>
</dbReference>
<dbReference type="GO" id="GO:0070920">
    <property type="term" value="P:regulation of regulatory ncRNA processing"/>
    <property type="evidence" value="ECO:0007669"/>
    <property type="project" value="TreeGrafter"/>
</dbReference>
<evidence type="ECO:0000256" key="2">
    <source>
        <dbReference type="PROSITE-ProRule" id="PRU00266"/>
    </source>
</evidence>
<evidence type="ECO:0000313" key="5">
    <source>
        <dbReference type="WBParaSite" id="Pan_g583.t1"/>
    </source>
</evidence>
<dbReference type="PANTHER" id="PTHR46205:SF3">
    <property type="entry name" value="LOQUACIOUS, ISOFORM B"/>
    <property type="match status" value="1"/>
</dbReference>
<dbReference type="SUPFAM" id="SSF54768">
    <property type="entry name" value="dsRNA-binding domain-like"/>
    <property type="match status" value="2"/>
</dbReference>
<dbReference type="AlphaFoldDB" id="A0A7E4W1Z2"/>
<reference evidence="5" key="2">
    <citation type="submission" date="2020-10" db="UniProtKB">
        <authorList>
            <consortium name="WormBaseParasite"/>
        </authorList>
    </citation>
    <scope>IDENTIFICATION</scope>
</reference>
<dbReference type="Pfam" id="PF00035">
    <property type="entry name" value="dsrm"/>
    <property type="match status" value="1"/>
</dbReference>
<evidence type="ECO:0000313" key="4">
    <source>
        <dbReference type="Proteomes" id="UP000492821"/>
    </source>
</evidence>
<sequence>MEKTPIALLNDTLNKLHVRPVVNITEAPGNSFATNIVATFANGRQLEAAGIGPSKKASHHAAAAKLLLKVLENGGVFPSLKAFQKFREEMCSVNASHFLLHGFGKTSMLGKKDPIGSLITVCHHNNFNPPAFIFSDEVLSFPQHFWVTCKVEIFETTADGNSKQEARVRAADAMLQLFMKWIRGGREATDDEYDMDKMKRMYFKGHFVGNKL</sequence>
<evidence type="ECO:0000259" key="3">
    <source>
        <dbReference type="PROSITE" id="PS50137"/>
    </source>
</evidence>
<dbReference type="CDD" id="cd00048">
    <property type="entry name" value="DSRM_SF"/>
    <property type="match status" value="1"/>
</dbReference>
<protein>
    <submittedName>
        <fullName evidence="5">DRBM domain-containing protein</fullName>
    </submittedName>
</protein>
<dbReference type="GO" id="GO:0035197">
    <property type="term" value="F:siRNA binding"/>
    <property type="evidence" value="ECO:0007669"/>
    <property type="project" value="TreeGrafter"/>
</dbReference>
<dbReference type="GO" id="GO:0070578">
    <property type="term" value="C:RISC-loading complex"/>
    <property type="evidence" value="ECO:0007669"/>
    <property type="project" value="TreeGrafter"/>
</dbReference>
<dbReference type="PANTHER" id="PTHR46205">
    <property type="entry name" value="LOQUACIOUS, ISOFORM B"/>
    <property type="match status" value="1"/>
</dbReference>
<proteinExistence type="predicted"/>
<feature type="domain" description="DRBM" evidence="3">
    <location>
        <begin position="4"/>
        <end position="72"/>
    </location>
</feature>
<name>A0A7E4W1Z2_PANRE</name>
<dbReference type="GO" id="GO:0030422">
    <property type="term" value="P:siRNA processing"/>
    <property type="evidence" value="ECO:0007669"/>
    <property type="project" value="TreeGrafter"/>
</dbReference>
<dbReference type="GO" id="GO:0003725">
    <property type="term" value="F:double-stranded RNA binding"/>
    <property type="evidence" value="ECO:0007669"/>
    <property type="project" value="TreeGrafter"/>
</dbReference>
<dbReference type="GO" id="GO:0005634">
    <property type="term" value="C:nucleus"/>
    <property type="evidence" value="ECO:0007669"/>
    <property type="project" value="TreeGrafter"/>
</dbReference>
<organism evidence="4 5">
    <name type="scientific">Panagrellus redivivus</name>
    <name type="common">Microworm</name>
    <dbReference type="NCBI Taxonomy" id="6233"/>
    <lineage>
        <taxon>Eukaryota</taxon>
        <taxon>Metazoa</taxon>
        <taxon>Ecdysozoa</taxon>
        <taxon>Nematoda</taxon>
        <taxon>Chromadorea</taxon>
        <taxon>Rhabditida</taxon>
        <taxon>Tylenchina</taxon>
        <taxon>Panagrolaimomorpha</taxon>
        <taxon>Panagrolaimoidea</taxon>
        <taxon>Panagrolaimidae</taxon>
        <taxon>Panagrellus</taxon>
    </lineage>
</organism>
<reference evidence="4" key="1">
    <citation type="journal article" date="2013" name="Genetics">
        <title>The draft genome and transcriptome of Panagrellus redivivus are shaped by the harsh demands of a free-living lifestyle.</title>
        <authorList>
            <person name="Srinivasan J."/>
            <person name="Dillman A.R."/>
            <person name="Macchietto M.G."/>
            <person name="Heikkinen L."/>
            <person name="Lakso M."/>
            <person name="Fracchia K.M."/>
            <person name="Antoshechkin I."/>
            <person name="Mortazavi A."/>
            <person name="Wong G."/>
            <person name="Sternberg P.W."/>
        </authorList>
    </citation>
    <scope>NUCLEOTIDE SEQUENCE [LARGE SCALE GENOMIC DNA]</scope>
    <source>
        <strain evidence="4">MT8872</strain>
    </source>
</reference>
<dbReference type="GO" id="GO:0016442">
    <property type="term" value="C:RISC complex"/>
    <property type="evidence" value="ECO:0007669"/>
    <property type="project" value="TreeGrafter"/>
</dbReference>
<dbReference type="PROSITE" id="PS50137">
    <property type="entry name" value="DS_RBD"/>
    <property type="match status" value="2"/>
</dbReference>
<dbReference type="SMART" id="SM00358">
    <property type="entry name" value="DSRM"/>
    <property type="match status" value="2"/>
</dbReference>
<accession>A0A7E4W1Z2</accession>
<dbReference type="InterPro" id="IPR014720">
    <property type="entry name" value="dsRBD_dom"/>
</dbReference>
<evidence type="ECO:0000256" key="1">
    <source>
        <dbReference type="ARBA" id="ARBA00022884"/>
    </source>
</evidence>
<dbReference type="GO" id="GO:0005737">
    <property type="term" value="C:cytoplasm"/>
    <property type="evidence" value="ECO:0007669"/>
    <property type="project" value="TreeGrafter"/>
</dbReference>
<dbReference type="Proteomes" id="UP000492821">
    <property type="component" value="Unassembled WGS sequence"/>
</dbReference>
<dbReference type="InterPro" id="IPR051247">
    <property type="entry name" value="RLC_Component"/>
</dbReference>
<dbReference type="Gene3D" id="3.30.160.20">
    <property type="match status" value="2"/>
</dbReference>